<protein>
    <submittedName>
        <fullName evidence="1">Uncharacterized protein</fullName>
    </submittedName>
</protein>
<dbReference type="AlphaFoldDB" id="A0A9P8LM47"/>
<keyword evidence="2" id="KW-1185">Reference proteome</keyword>
<accession>A0A9P8LM47</accession>
<name>A0A9P8LM47_9EUKA</name>
<evidence type="ECO:0000313" key="2">
    <source>
        <dbReference type="Proteomes" id="UP000018208"/>
    </source>
</evidence>
<dbReference type="KEGG" id="ssao:94301215"/>
<dbReference type="Proteomes" id="UP000018208">
    <property type="component" value="Unassembled WGS sequence"/>
</dbReference>
<organism evidence="1 2">
    <name type="scientific">Spironucleus salmonicida</name>
    <dbReference type="NCBI Taxonomy" id="348837"/>
    <lineage>
        <taxon>Eukaryota</taxon>
        <taxon>Metamonada</taxon>
        <taxon>Diplomonadida</taxon>
        <taxon>Hexamitidae</taxon>
        <taxon>Hexamitinae</taxon>
        <taxon>Spironucleus</taxon>
    </lineage>
</organism>
<sequence>MDKIKRNLSQIRNMSQENFQAEIIETNALTAHYIQKTATNTKCKRDRVYTSNENIVMAPTPKNAKMMNFVIE</sequence>
<dbReference type="EMBL" id="AUWU02000007">
    <property type="protein sequence ID" value="KAH0570899.1"/>
    <property type="molecule type" value="Genomic_DNA"/>
</dbReference>
<evidence type="ECO:0000313" key="1">
    <source>
        <dbReference type="EMBL" id="KAH0570899.1"/>
    </source>
</evidence>
<comment type="caution">
    <text evidence="1">The sequence shown here is derived from an EMBL/GenBank/DDBJ whole genome shotgun (WGS) entry which is preliminary data.</text>
</comment>
<dbReference type="RefSeq" id="XP_067761672.1">
    <property type="nucleotide sequence ID" value="XM_067910985.1"/>
</dbReference>
<gene>
    <name evidence="1" type="ORF">SS50377_27192</name>
</gene>
<dbReference type="GeneID" id="94301215"/>
<proteinExistence type="predicted"/>
<reference evidence="1 2" key="1">
    <citation type="journal article" date="2014" name="PLoS Genet.">
        <title>The Genome of Spironucleus salmonicida Highlights a Fish Pathogen Adapted to Fluctuating Environments.</title>
        <authorList>
            <person name="Xu F."/>
            <person name="Jerlstrom-Hultqvist J."/>
            <person name="Einarsson E."/>
            <person name="Astvaldsson A."/>
            <person name="Svard S.G."/>
            <person name="Andersson J.O."/>
        </authorList>
    </citation>
    <scope>NUCLEOTIDE SEQUENCE [LARGE SCALE GENOMIC DNA]</scope>
    <source>
        <strain evidence="1 2">ATCC 50377</strain>
    </source>
</reference>